<feature type="transmembrane region" description="Helical" evidence="4">
    <location>
        <begin position="372"/>
        <end position="393"/>
    </location>
</feature>
<feature type="transmembrane region" description="Helical" evidence="4">
    <location>
        <begin position="99"/>
        <end position="124"/>
    </location>
</feature>
<dbReference type="Gene3D" id="1.10.10.10">
    <property type="entry name" value="Winged helix-like DNA-binding domain superfamily/Winged helix DNA-binding domain"/>
    <property type="match status" value="1"/>
</dbReference>
<evidence type="ECO:0000259" key="5">
    <source>
        <dbReference type="PROSITE" id="PS50043"/>
    </source>
</evidence>
<keyword evidence="4" id="KW-0812">Transmembrane</keyword>
<dbReference type="SUPFAM" id="SSF46894">
    <property type="entry name" value="C-terminal effector domain of the bipartite response regulators"/>
    <property type="match status" value="1"/>
</dbReference>
<dbReference type="Proteomes" id="UP000309454">
    <property type="component" value="Unassembled WGS sequence"/>
</dbReference>
<reference evidence="7 8" key="1">
    <citation type="submission" date="2019-04" db="EMBL/GenBank/DDBJ databases">
        <title>Microbes associate with the intestines of laboratory mice.</title>
        <authorList>
            <person name="Navarre W."/>
            <person name="Wong E."/>
            <person name="Huang K.C."/>
            <person name="Tropini C."/>
            <person name="Ng K."/>
            <person name="Yu B."/>
        </authorList>
    </citation>
    <scope>NUCLEOTIDE SEQUENCE [LARGE SCALE GENOMIC DNA]</scope>
    <source>
        <strain evidence="7 8">NM48_B13</strain>
    </source>
</reference>
<evidence type="ECO:0000256" key="3">
    <source>
        <dbReference type="ARBA" id="ARBA00023163"/>
    </source>
</evidence>
<keyword evidence="3" id="KW-0804">Transcription</keyword>
<evidence type="ECO:0000313" key="9">
    <source>
        <dbReference type="Proteomes" id="UP000530850"/>
    </source>
</evidence>
<evidence type="ECO:0000256" key="4">
    <source>
        <dbReference type="SAM" id="Phobius"/>
    </source>
</evidence>
<dbReference type="GO" id="GO:0006355">
    <property type="term" value="P:regulation of DNA-templated transcription"/>
    <property type="evidence" value="ECO:0007669"/>
    <property type="project" value="InterPro"/>
</dbReference>
<name>A0A3N0ABN1_9ACTN</name>
<keyword evidence="4" id="KW-1133">Transmembrane helix</keyword>
<dbReference type="InterPro" id="IPR000792">
    <property type="entry name" value="Tscrpt_reg_LuxR_C"/>
</dbReference>
<evidence type="ECO:0000256" key="1">
    <source>
        <dbReference type="ARBA" id="ARBA00023015"/>
    </source>
</evidence>
<dbReference type="EMBL" id="SSTM01000002">
    <property type="protein sequence ID" value="TJW11441.1"/>
    <property type="molecule type" value="Genomic_DNA"/>
</dbReference>
<feature type="transmembrane region" description="Helical" evidence="4">
    <location>
        <begin position="12"/>
        <end position="34"/>
    </location>
</feature>
<feature type="transmembrane region" description="Helical" evidence="4">
    <location>
        <begin position="159"/>
        <end position="179"/>
    </location>
</feature>
<evidence type="ECO:0000256" key="2">
    <source>
        <dbReference type="ARBA" id="ARBA00023125"/>
    </source>
</evidence>
<dbReference type="AlphaFoldDB" id="A0A3N0ABN1"/>
<evidence type="ECO:0000313" key="7">
    <source>
        <dbReference type="EMBL" id="TJW11441.1"/>
    </source>
</evidence>
<dbReference type="OrthoDB" id="3170096at2"/>
<organism evidence="6 9">
    <name type="scientific">Parvibacter caecicola</name>
    <dbReference type="NCBI Taxonomy" id="747645"/>
    <lineage>
        <taxon>Bacteria</taxon>
        <taxon>Bacillati</taxon>
        <taxon>Actinomycetota</taxon>
        <taxon>Coriobacteriia</taxon>
        <taxon>Coriobacteriales</taxon>
        <taxon>Coriobacteriaceae</taxon>
        <taxon>Parvibacter</taxon>
    </lineage>
</organism>
<dbReference type="CDD" id="cd06170">
    <property type="entry name" value="LuxR_C_like"/>
    <property type="match status" value="1"/>
</dbReference>
<evidence type="ECO:0000313" key="6">
    <source>
        <dbReference type="EMBL" id="MBB3172056.1"/>
    </source>
</evidence>
<feature type="domain" description="HTH luxR-type" evidence="5">
    <location>
        <begin position="423"/>
        <end position="488"/>
    </location>
</feature>
<feature type="transmembrane region" description="Helical" evidence="4">
    <location>
        <begin position="46"/>
        <end position="68"/>
    </location>
</feature>
<feature type="transmembrane region" description="Helical" evidence="4">
    <location>
        <begin position="75"/>
        <end position="93"/>
    </location>
</feature>
<dbReference type="InterPro" id="IPR036388">
    <property type="entry name" value="WH-like_DNA-bd_sf"/>
</dbReference>
<dbReference type="GeneID" id="93356563"/>
<proteinExistence type="predicted"/>
<evidence type="ECO:0000313" key="8">
    <source>
        <dbReference type="Proteomes" id="UP000309454"/>
    </source>
</evidence>
<dbReference type="PRINTS" id="PR00038">
    <property type="entry name" value="HTHLUXR"/>
</dbReference>
<keyword evidence="4" id="KW-0472">Membrane</keyword>
<keyword evidence="2 6" id="KW-0238">DNA-binding</keyword>
<sequence>MFRELRDGLSWAFVAGFGINFAWTSSVFFHSLLFTSAGHSFTFSNFYLASMAVLIVSLALMGVCFPVARKSFQKPPALVCAGIMLLVGTYGAANASFDGLPGIACFWAGVLFTGFGSAFMLGLWGWFLGTKVKTPAANMCAAYLLATPLYFLLSLLPASITVAVVGLLPALSLWVYFSFGRNTDDLPSMAKRTDAEAAEALFPARCAAADGEGANSPAPEASPIPRISIAAVLAGVVLSLMNYTPSGDGPSNFTFALYFLLASAVPLVCFLLYFQAYKGRSSAADRLVMAYRIAVLVMVGSVLLSIAIMDRNLAFQEIALAGYICLKMVFWSLFAALSRTAKLSPITIFCFGEGCLTAGLFIGNQISSVLGLQFASATAALTLAILLATYMFALPERKMYAMMQEQEDDDEPRHQRFRARCEEIAAAYKLSRRETEVFTLFARGRSSSRIADDLYVSSGTVSTHLRNIYRKLDVHSRQELLDLIEGAGE</sequence>
<dbReference type="SMART" id="SM00421">
    <property type="entry name" value="HTH_LUXR"/>
    <property type="match status" value="1"/>
</dbReference>
<dbReference type="Pfam" id="PF00196">
    <property type="entry name" value="GerE"/>
    <property type="match status" value="1"/>
</dbReference>
<dbReference type="PROSITE" id="PS00622">
    <property type="entry name" value="HTH_LUXR_1"/>
    <property type="match status" value="1"/>
</dbReference>
<accession>A0A3N0ABN1</accession>
<comment type="caution">
    <text evidence="6">The sequence shown here is derived from an EMBL/GenBank/DDBJ whole genome shotgun (WGS) entry which is preliminary data.</text>
</comment>
<feature type="transmembrane region" description="Helical" evidence="4">
    <location>
        <begin position="255"/>
        <end position="277"/>
    </location>
</feature>
<dbReference type="PANTHER" id="PTHR44688:SF16">
    <property type="entry name" value="DNA-BINDING TRANSCRIPTIONAL ACTIVATOR DEVR_DOSR"/>
    <property type="match status" value="1"/>
</dbReference>
<dbReference type="InterPro" id="IPR016032">
    <property type="entry name" value="Sig_transdc_resp-reg_C-effctor"/>
</dbReference>
<feature type="transmembrane region" description="Helical" evidence="4">
    <location>
        <begin position="346"/>
        <end position="366"/>
    </location>
</feature>
<keyword evidence="8" id="KW-1185">Reference proteome</keyword>
<dbReference type="EMBL" id="JACHYA010000008">
    <property type="protein sequence ID" value="MBB3172056.1"/>
    <property type="molecule type" value="Genomic_DNA"/>
</dbReference>
<protein>
    <submittedName>
        <fullName evidence="6">DNA-binding CsgD family transcriptional regulator</fullName>
    </submittedName>
    <submittedName>
        <fullName evidence="7">Response regulator transcription factor</fullName>
    </submittedName>
</protein>
<gene>
    <name evidence="7" type="ORF">E5982_04355</name>
    <name evidence="6" type="ORF">FHR31_001889</name>
</gene>
<dbReference type="PROSITE" id="PS50043">
    <property type="entry name" value="HTH_LUXR_2"/>
    <property type="match status" value="1"/>
</dbReference>
<dbReference type="RefSeq" id="WP_123185255.1">
    <property type="nucleotide sequence ID" value="NZ_CANSLK010000023.1"/>
</dbReference>
<reference evidence="6 9" key="2">
    <citation type="submission" date="2020-08" db="EMBL/GenBank/DDBJ databases">
        <title>Sequencing the genomes of 1000 actinobacteria strains.</title>
        <authorList>
            <person name="Klenk H.-P."/>
        </authorList>
    </citation>
    <scope>NUCLEOTIDE SEQUENCE [LARGE SCALE GENOMIC DNA]</scope>
    <source>
        <strain evidence="6 9">DSM 22242</strain>
    </source>
</reference>
<feature type="transmembrane region" description="Helical" evidence="4">
    <location>
        <begin position="289"/>
        <end position="308"/>
    </location>
</feature>
<dbReference type="GO" id="GO:0003677">
    <property type="term" value="F:DNA binding"/>
    <property type="evidence" value="ECO:0007669"/>
    <property type="project" value="UniProtKB-KW"/>
</dbReference>
<dbReference type="Proteomes" id="UP000530850">
    <property type="component" value="Unassembled WGS sequence"/>
</dbReference>
<feature type="transmembrane region" description="Helical" evidence="4">
    <location>
        <begin position="314"/>
        <end position="334"/>
    </location>
</feature>
<keyword evidence="1" id="KW-0805">Transcription regulation</keyword>
<dbReference type="PANTHER" id="PTHR44688">
    <property type="entry name" value="DNA-BINDING TRANSCRIPTIONAL ACTIVATOR DEVR_DOSR"/>
    <property type="match status" value="1"/>
</dbReference>